<comment type="similarity">
    <text evidence="1">Belongs to the mannitol dehydrogenase family.</text>
</comment>
<feature type="domain" description="Mannitol dehydrogenase C-terminal" evidence="8">
    <location>
        <begin position="281"/>
        <end position="475"/>
    </location>
</feature>
<reference evidence="9 10" key="1">
    <citation type="journal article" date="2016" name="Genome Announc.">
        <title>Complete Genome and Plasmid Sequences for Rhodococcus fascians D188 and Draft Sequences for Rhodococcus Isolates PBTS 1 and PBTS 2.</title>
        <authorList>
            <person name="Stamler R.A."/>
            <person name="Vereecke D."/>
            <person name="Zhang Y."/>
            <person name="Schilkey F."/>
            <person name="Devitt N."/>
            <person name="Randall J.J."/>
        </authorList>
    </citation>
    <scope>NUCLEOTIDE SEQUENCE [LARGE SCALE GENOMIC DNA]</scope>
    <source>
        <strain evidence="9 10">PBTS2</strain>
    </source>
</reference>
<organism evidence="9 10">
    <name type="scientific">Rhodococcoides fascians</name>
    <name type="common">Rhodococcus fascians</name>
    <dbReference type="NCBI Taxonomy" id="1828"/>
    <lineage>
        <taxon>Bacteria</taxon>
        <taxon>Bacillati</taxon>
        <taxon>Actinomycetota</taxon>
        <taxon>Actinomycetes</taxon>
        <taxon>Mycobacteriales</taxon>
        <taxon>Nocardiaceae</taxon>
        <taxon>Rhodococcoides</taxon>
    </lineage>
</organism>
<dbReference type="GO" id="GO:0008926">
    <property type="term" value="F:mannitol-1-phosphate 5-dehydrogenase activity"/>
    <property type="evidence" value="ECO:0007669"/>
    <property type="project" value="UniProtKB-EC"/>
</dbReference>
<comment type="catalytic activity">
    <reaction evidence="6">
        <text>D-mannitol 1-phosphate + NAD(+) = beta-D-fructose 6-phosphate + NADH + H(+)</text>
        <dbReference type="Rhea" id="RHEA:19661"/>
        <dbReference type="ChEBI" id="CHEBI:15378"/>
        <dbReference type="ChEBI" id="CHEBI:57540"/>
        <dbReference type="ChEBI" id="CHEBI:57634"/>
        <dbReference type="ChEBI" id="CHEBI:57945"/>
        <dbReference type="ChEBI" id="CHEBI:61381"/>
        <dbReference type="EC" id="1.1.1.17"/>
    </reaction>
</comment>
<dbReference type="InterPro" id="IPR023027">
    <property type="entry name" value="Mannitol_DH_CS"/>
</dbReference>
<evidence type="ECO:0000313" key="10">
    <source>
        <dbReference type="Proteomes" id="UP000076038"/>
    </source>
</evidence>
<dbReference type="PANTHER" id="PTHR43362:SF1">
    <property type="entry name" value="MANNITOL DEHYDROGENASE 2-RELATED"/>
    <property type="match status" value="1"/>
</dbReference>
<proteinExistence type="inferred from homology"/>
<dbReference type="PANTHER" id="PTHR43362">
    <property type="entry name" value="MANNITOL DEHYDROGENASE DSF1-RELATED"/>
    <property type="match status" value="1"/>
</dbReference>
<gene>
    <name evidence="9" type="primary">por_2</name>
    <name evidence="9" type="ORF">A3Q41_04592</name>
</gene>
<evidence type="ECO:0000313" key="9">
    <source>
        <dbReference type="EMBL" id="AMY25861.1"/>
    </source>
</evidence>
<dbReference type="PRINTS" id="PR00084">
    <property type="entry name" value="MTLDHDRGNASE"/>
</dbReference>
<evidence type="ECO:0000256" key="1">
    <source>
        <dbReference type="ARBA" id="ARBA00006541"/>
    </source>
</evidence>
<evidence type="ECO:0000259" key="7">
    <source>
        <dbReference type="Pfam" id="PF01232"/>
    </source>
</evidence>
<dbReference type="InterPro" id="IPR013328">
    <property type="entry name" value="6PGD_dom2"/>
</dbReference>
<dbReference type="OrthoDB" id="271711at2"/>
<reference evidence="10" key="2">
    <citation type="submission" date="2016-04" db="EMBL/GenBank/DDBJ databases">
        <title>Complete Genome and Plasmid Sequences for Rhodococcus fascians D188 and Draft Sequences for Rhodococcus spp. Isolates PBTS 1 and PBTS 2.</title>
        <authorList>
            <person name="Stamer R."/>
            <person name="Vereecke D."/>
            <person name="Zhang Y."/>
            <person name="Schilkey F."/>
            <person name="Devitt N."/>
            <person name="Randall J."/>
        </authorList>
    </citation>
    <scope>NUCLEOTIDE SEQUENCE [LARGE SCALE GENOMIC DNA]</scope>
    <source>
        <strain evidence="10">PBTS2</strain>
    </source>
</reference>
<dbReference type="Pfam" id="PF08125">
    <property type="entry name" value="Mannitol_dh_C"/>
    <property type="match status" value="1"/>
</dbReference>
<dbReference type="SUPFAM" id="SSF51735">
    <property type="entry name" value="NAD(P)-binding Rossmann-fold domains"/>
    <property type="match status" value="1"/>
</dbReference>
<dbReference type="EMBL" id="CP015220">
    <property type="protein sequence ID" value="AMY25861.1"/>
    <property type="molecule type" value="Genomic_DNA"/>
</dbReference>
<evidence type="ECO:0000256" key="4">
    <source>
        <dbReference type="ARBA" id="ARBA00023002"/>
    </source>
</evidence>
<sequence length="505" mass="53207">MSESRLSRSALACSGAVPARPDGTGIVHLGLGNFHRAHQAVYTAAALAQDGGSWGILGVANRSRTIVDAMLAQELLYGVVEISPSGSRVSVPGAHTGAMVAADDPAAVVRAIADEDVRIVTITVTELGYTLSSRTGSLDLESTAVQQDLQRPETPTTTVGQLARALAMRARTHGAPITVASCDNLLGNGDRTAVLVRQFLDRCGADDVLEWLAAAVTFPNSMVDRIVPSSSALYDAESTAELGAVDTIAVPAEPFTMWVMEDEFAAGRPRWEAGGAVFTEDVEPYELMKVRLLNGTHSLIAYLGALDGRATIPDSTGRPFVEAAARAVLVDEYLPTVPVPDGVDIDDYIAQLFVRWSNSALGHKTAQVGSDGSAKLAQRIPDPALHHLRNGVVPQHLSLTIAAYLCCVCPPDGFDPGPHAHAMADPARARLAGLAASAASSEDFVRSVLERGDILPIELAQFPEFITRTAELMDTVVRHGPMAAAVEAASSSLRPVVTASRTTLD</sequence>
<dbReference type="InterPro" id="IPR013131">
    <property type="entry name" value="Mannitol_DH_N"/>
</dbReference>
<keyword evidence="4 9" id="KW-0560">Oxidoreductase</keyword>
<dbReference type="InterPro" id="IPR036291">
    <property type="entry name" value="NAD(P)-bd_dom_sf"/>
</dbReference>
<dbReference type="Pfam" id="PF01232">
    <property type="entry name" value="Mannitol_dh"/>
    <property type="match status" value="1"/>
</dbReference>
<evidence type="ECO:0000259" key="8">
    <source>
        <dbReference type="Pfam" id="PF08125"/>
    </source>
</evidence>
<dbReference type="PATRIC" id="fig|1653479.3.peg.4646"/>
<dbReference type="RefSeq" id="WP_048318566.1">
    <property type="nucleotide sequence ID" value="NZ_CP015220.1"/>
</dbReference>
<keyword evidence="10" id="KW-1185">Reference proteome</keyword>
<name>A0A143QSB1_RHOFA</name>
<dbReference type="AlphaFoldDB" id="A0A143QSB1"/>
<evidence type="ECO:0000256" key="3">
    <source>
        <dbReference type="ARBA" id="ARBA00016219"/>
    </source>
</evidence>
<protein>
    <recommendedName>
        <fullName evidence="3">Mannitol-1-phosphate 5-dehydrogenase</fullName>
        <ecNumber evidence="2">1.1.1.17</ecNumber>
    </recommendedName>
</protein>
<dbReference type="Proteomes" id="UP000076038">
    <property type="component" value="Chromosome"/>
</dbReference>
<dbReference type="Gene3D" id="1.10.1040.10">
    <property type="entry name" value="N-(1-d-carboxylethyl)-l-norvaline Dehydrogenase, domain 2"/>
    <property type="match status" value="1"/>
</dbReference>
<dbReference type="EC" id="1.1.1.17" evidence="2"/>
<dbReference type="KEGG" id="rhs:A3Q41_04592"/>
<evidence type="ECO:0000256" key="5">
    <source>
        <dbReference type="ARBA" id="ARBA00023027"/>
    </source>
</evidence>
<dbReference type="GO" id="GO:0019594">
    <property type="term" value="P:mannitol metabolic process"/>
    <property type="evidence" value="ECO:0007669"/>
    <property type="project" value="InterPro"/>
</dbReference>
<dbReference type="InterPro" id="IPR000669">
    <property type="entry name" value="Mannitol_DH"/>
</dbReference>
<evidence type="ECO:0000256" key="6">
    <source>
        <dbReference type="ARBA" id="ARBA00048615"/>
    </source>
</evidence>
<dbReference type="InterPro" id="IPR013118">
    <property type="entry name" value="Mannitol_DH_C"/>
</dbReference>
<dbReference type="Gene3D" id="3.40.50.720">
    <property type="entry name" value="NAD(P)-binding Rossmann-like Domain"/>
    <property type="match status" value="1"/>
</dbReference>
<dbReference type="InterPro" id="IPR050988">
    <property type="entry name" value="Mannitol_DH/Oxidoreductase"/>
</dbReference>
<keyword evidence="5" id="KW-0520">NAD</keyword>
<dbReference type="SUPFAM" id="SSF48179">
    <property type="entry name" value="6-phosphogluconate dehydrogenase C-terminal domain-like"/>
    <property type="match status" value="1"/>
</dbReference>
<evidence type="ECO:0000256" key="2">
    <source>
        <dbReference type="ARBA" id="ARBA00012939"/>
    </source>
</evidence>
<feature type="domain" description="Mannitol dehydrogenase N-terminal" evidence="7">
    <location>
        <begin position="25"/>
        <end position="272"/>
    </location>
</feature>
<dbReference type="InterPro" id="IPR008927">
    <property type="entry name" value="6-PGluconate_DH-like_C_sf"/>
</dbReference>
<dbReference type="PROSITE" id="PS00974">
    <property type="entry name" value="MANNITOL_DHGENASE"/>
    <property type="match status" value="1"/>
</dbReference>
<accession>A0A143QSB1</accession>